<sequence length="107" mass="11617">MALLEPLDIQEAVDGVINLKDVPNGATARIAEPPNHTPDDLVSVLIADKEVVSDAPAGEWVDGFLSVTISRAHLLNHTGPQKKFSYILYYGGANRSDSEPTYYDIAH</sequence>
<gene>
    <name evidence="1" type="ORF">BK665_25220</name>
</gene>
<dbReference type="RefSeq" id="WP_123409599.1">
    <property type="nucleotide sequence ID" value="NZ_MOBP01000021.1"/>
</dbReference>
<dbReference type="Proteomes" id="UP000283627">
    <property type="component" value="Unassembled WGS sequence"/>
</dbReference>
<organism evidence="1 2">
    <name type="scientific">Pseudomonas frederiksbergensis</name>
    <dbReference type="NCBI Taxonomy" id="104087"/>
    <lineage>
        <taxon>Bacteria</taxon>
        <taxon>Pseudomonadati</taxon>
        <taxon>Pseudomonadota</taxon>
        <taxon>Gammaproteobacteria</taxon>
        <taxon>Pseudomonadales</taxon>
        <taxon>Pseudomonadaceae</taxon>
        <taxon>Pseudomonas</taxon>
    </lineage>
</organism>
<dbReference type="OrthoDB" id="9998786at2"/>
<accession>A0A423K7A1</accession>
<evidence type="ECO:0000313" key="1">
    <source>
        <dbReference type="EMBL" id="RON47656.1"/>
    </source>
</evidence>
<name>A0A423K7A1_9PSED</name>
<dbReference type="AlphaFoldDB" id="A0A423K7A1"/>
<evidence type="ECO:0000313" key="2">
    <source>
        <dbReference type="Proteomes" id="UP000283627"/>
    </source>
</evidence>
<reference evidence="1 2" key="1">
    <citation type="submission" date="2016-10" db="EMBL/GenBank/DDBJ databases">
        <title>Comparative genome analysis of multiple Pseudomonas spp. focuses on biocontrol and plant growth promoting traits.</title>
        <authorList>
            <person name="Tao X.-Y."/>
            <person name="Taylor C.G."/>
        </authorList>
    </citation>
    <scope>NUCLEOTIDE SEQUENCE [LARGE SCALE GENOMIC DNA]</scope>
    <source>
        <strain evidence="1 2">39A2</strain>
    </source>
</reference>
<proteinExistence type="predicted"/>
<protein>
    <submittedName>
        <fullName evidence="1">Uncharacterized protein</fullName>
    </submittedName>
</protein>
<dbReference type="EMBL" id="MOBP01000021">
    <property type="protein sequence ID" value="RON47656.1"/>
    <property type="molecule type" value="Genomic_DNA"/>
</dbReference>
<comment type="caution">
    <text evidence="1">The sequence shown here is derived from an EMBL/GenBank/DDBJ whole genome shotgun (WGS) entry which is preliminary data.</text>
</comment>